<keyword evidence="4" id="KW-0460">Magnesium</keyword>
<dbReference type="CDD" id="cd03319">
    <property type="entry name" value="L-Ala-DL-Glu_epimerase"/>
    <property type="match status" value="1"/>
</dbReference>
<keyword evidence="5" id="KW-0413">Isomerase</keyword>
<dbReference type="FunFam" id="3.30.390.10:FF:000009">
    <property type="entry name" value="Hydrophobic dipeptide epimerase"/>
    <property type="match status" value="1"/>
</dbReference>
<dbReference type="InterPro" id="IPR013342">
    <property type="entry name" value="Mandelate_racemase_C"/>
</dbReference>
<comment type="similarity">
    <text evidence="2">Belongs to the mandelate racemase/muconate lactonizing enzyme family.</text>
</comment>
<dbReference type="InterPro" id="IPR029065">
    <property type="entry name" value="Enolase_C-like"/>
</dbReference>
<evidence type="ECO:0000313" key="7">
    <source>
        <dbReference type="EMBL" id="SFV69313.1"/>
    </source>
</evidence>
<keyword evidence="3" id="KW-0479">Metal-binding</keyword>
<proteinExistence type="inferred from homology"/>
<dbReference type="SFLD" id="SFLDG00180">
    <property type="entry name" value="muconate_cycloisomerase"/>
    <property type="match status" value="1"/>
</dbReference>
<feature type="domain" description="Mandelate racemase/muconate lactonizing enzyme C-terminal" evidence="6">
    <location>
        <begin position="140"/>
        <end position="238"/>
    </location>
</feature>
<dbReference type="PANTHER" id="PTHR48073">
    <property type="entry name" value="O-SUCCINYLBENZOATE SYNTHASE-RELATED"/>
    <property type="match status" value="1"/>
</dbReference>
<dbReference type="PANTHER" id="PTHR48073:SF2">
    <property type="entry name" value="O-SUCCINYLBENZOATE SYNTHASE"/>
    <property type="match status" value="1"/>
</dbReference>
<dbReference type="GO" id="GO:0016855">
    <property type="term" value="F:racemase and epimerase activity, acting on amino acids and derivatives"/>
    <property type="evidence" value="ECO:0007669"/>
    <property type="project" value="InterPro"/>
</dbReference>
<dbReference type="SUPFAM" id="SSF51604">
    <property type="entry name" value="Enolase C-terminal domain-like"/>
    <property type="match status" value="1"/>
</dbReference>
<dbReference type="InterPro" id="IPR036849">
    <property type="entry name" value="Enolase-like_C_sf"/>
</dbReference>
<evidence type="ECO:0000256" key="5">
    <source>
        <dbReference type="ARBA" id="ARBA00023235"/>
    </source>
</evidence>
<evidence type="ECO:0000256" key="4">
    <source>
        <dbReference type="ARBA" id="ARBA00022842"/>
    </source>
</evidence>
<comment type="cofactor">
    <cofactor evidence="1">
        <name>Mg(2+)</name>
        <dbReference type="ChEBI" id="CHEBI:18420"/>
    </cofactor>
</comment>
<dbReference type="GO" id="GO:0046872">
    <property type="term" value="F:metal ion binding"/>
    <property type="evidence" value="ECO:0007669"/>
    <property type="project" value="UniProtKB-KW"/>
</dbReference>
<evidence type="ECO:0000256" key="1">
    <source>
        <dbReference type="ARBA" id="ARBA00001946"/>
    </source>
</evidence>
<dbReference type="SFLD" id="SFLDS00001">
    <property type="entry name" value="Enolase"/>
    <property type="match status" value="1"/>
</dbReference>
<dbReference type="Gene3D" id="3.30.390.10">
    <property type="entry name" value="Enolase-like, N-terminal domain"/>
    <property type="match status" value="1"/>
</dbReference>
<dbReference type="AlphaFoldDB" id="A0A1W1CUB3"/>
<dbReference type="InterPro" id="IPR013341">
    <property type="entry name" value="Mandelate_racemase_N_dom"/>
</dbReference>
<sequence length="366" mass="39722">MKITNIRTAVLKAPLKKPFITSLRRVEALEDLVVIIECNNGSVGYGEGAPTPVITGETIGSMTAAIELIKPFLIGREIDDLETLLHHVHAHIIKNTTAKSALEIALYDLKAKSLTLPLYRMLGGEKKVFETDITISMNETDRMISDALDAVSRGYTILKIKVGDDPRKDIERIAAISGALDAGIKLRLDANQGWTAQQSVVLLQGIEKQGIMAEFIEQPVASDDTEGLKYIKERVQTPLLADESVFSLKDARRLLELEAVDYINIKLAKTGGISRALSLADLSADFGVKCMIGCMLEGPVSVTAGVHVASAKADIITMLDLDAVSLLASHPVETSVCYDENKILLSEETGLGIQRLNTPKIQTFKA</sequence>
<dbReference type="EMBL" id="FPHL01000058">
    <property type="protein sequence ID" value="SFV69313.1"/>
    <property type="molecule type" value="Genomic_DNA"/>
</dbReference>
<dbReference type="Gene3D" id="3.20.20.120">
    <property type="entry name" value="Enolase-like C-terminal domain"/>
    <property type="match status" value="1"/>
</dbReference>
<evidence type="ECO:0000259" key="6">
    <source>
        <dbReference type="SMART" id="SM00922"/>
    </source>
</evidence>
<organism evidence="7">
    <name type="scientific">hydrothermal vent metagenome</name>
    <dbReference type="NCBI Taxonomy" id="652676"/>
    <lineage>
        <taxon>unclassified sequences</taxon>
        <taxon>metagenomes</taxon>
        <taxon>ecological metagenomes</taxon>
    </lineage>
</organism>
<reference evidence="7" key="1">
    <citation type="submission" date="2016-10" db="EMBL/GenBank/DDBJ databases">
        <authorList>
            <person name="de Groot N.N."/>
        </authorList>
    </citation>
    <scope>NUCLEOTIDE SEQUENCE</scope>
</reference>
<protein>
    <submittedName>
        <fullName evidence="7">L-alanine-DL-glutamate epimerase</fullName>
    </submittedName>
</protein>
<dbReference type="Pfam" id="PF13378">
    <property type="entry name" value="MR_MLE_C"/>
    <property type="match status" value="1"/>
</dbReference>
<evidence type="ECO:0000256" key="2">
    <source>
        <dbReference type="ARBA" id="ARBA00008031"/>
    </source>
</evidence>
<dbReference type="InterPro" id="IPR029017">
    <property type="entry name" value="Enolase-like_N"/>
</dbReference>
<name>A0A1W1CUB3_9ZZZZ</name>
<dbReference type="SMART" id="SM00922">
    <property type="entry name" value="MR_MLE"/>
    <property type="match status" value="1"/>
</dbReference>
<dbReference type="InterPro" id="IPR034603">
    <property type="entry name" value="Dipeptide_epimerase"/>
</dbReference>
<accession>A0A1W1CUB3</accession>
<dbReference type="SFLD" id="SFLDF00009">
    <property type="entry name" value="o-succinylbenzoate_synthase"/>
    <property type="match status" value="1"/>
</dbReference>
<dbReference type="SUPFAM" id="SSF54826">
    <property type="entry name" value="Enolase N-terminal domain-like"/>
    <property type="match status" value="1"/>
</dbReference>
<dbReference type="Pfam" id="PF02746">
    <property type="entry name" value="MR_MLE_N"/>
    <property type="match status" value="1"/>
</dbReference>
<evidence type="ECO:0000256" key="3">
    <source>
        <dbReference type="ARBA" id="ARBA00022723"/>
    </source>
</evidence>
<gene>
    <name evidence="7" type="ORF">MNB_SV-10-153</name>
</gene>